<dbReference type="SUPFAM" id="SSF52540">
    <property type="entry name" value="P-loop containing nucleoside triphosphate hydrolases"/>
    <property type="match status" value="1"/>
</dbReference>
<evidence type="ECO:0000256" key="9">
    <source>
        <dbReference type="ARBA" id="ARBA00044969"/>
    </source>
</evidence>
<reference evidence="12" key="1">
    <citation type="journal article" date="2017" name="J. Phycol.">
        <title>Analysis of chloroplast genomes and a supermatrix inform reclassification of the Rhodomelaceae (Rhodophyta).</title>
        <authorList>
            <person name="Diaz-Tapia P."/>
            <person name="Maggs C.A."/>
            <person name="West J.A."/>
            <person name="Verbruggen H."/>
        </authorList>
    </citation>
    <scope>NUCLEOTIDE SEQUENCE</scope>
    <source>
        <strain evidence="12">JW2841</strain>
    </source>
</reference>
<name>A0A1Z1M4C6_OSMFI</name>
<keyword evidence="4" id="KW-0378">Hydrolase</keyword>
<dbReference type="GO" id="GO:0016787">
    <property type="term" value="F:hydrolase activity"/>
    <property type="evidence" value="ECO:0007669"/>
    <property type="project" value="UniProtKB-KW"/>
</dbReference>
<keyword evidence="12" id="KW-0150">Chloroplast</keyword>
<comment type="catalytic activity">
    <reaction evidence="10">
        <text>ATP + H2O = ADP + phosphate + H(+)</text>
        <dbReference type="Rhea" id="RHEA:13065"/>
        <dbReference type="ChEBI" id="CHEBI:15377"/>
        <dbReference type="ChEBI" id="CHEBI:15378"/>
        <dbReference type="ChEBI" id="CHEBI:30616"/>
        <dbReference type="ChEBI" id="CHEBI:43474"/>
        <dbReference type="ChEBI" id="CHEBI:456216"/>
        <dbReference type="EC" id="5.6.2.3"/>
    </reaction>
</comment>
<feature type="domain" description="SF4 helicase" evidence="11">
    <location>
        <begin position="188"/>
        <end position="398"/>
    </location>
</feature>
<dbReference type="Gene3D" id="3.40.50.300">
    <property type="entry name" value="P-loop containing nucleotide triphosphate hydrolases"/>
    <property type="match status" value="2"/>
</dbReference>
<comment type="similarity">
    <text evidence="1">Belongs to the helicase family. DnaB subfamily.</text>
</comment>
<keyword evidence="5 12" id="KW-0347">Helicase</keyword>
<evidence type="ECO:0000256" key="8">
    <source>
        <dbReference type="ARBA" id="ARBA00023235"/>
    </source>
</evidence>
<evidence type="ECO:0000256" key="3">
    <source>
        <dbReference type="ARBA" id="ARBA00022741"/>
    </source>
</evidence>
<dbReference type="GeneID" id="33353872"/>
<dbReference type="PANTHER" id="PTHR30153">
    <property type="entry name" value="REPLICATIVE DNA HELICASE DNAB"/>
    <property type="match status" value="1"/>
</dbReference>
<keyword evidence="12" id="KW-0934">Plastid</keyword>
<dbReference type="GO" id="GO:0006260">
    <property type="term" value="P:DNA replication"/>
    <property type="evidence" value="ECO:0007669"/>
    <property type="project" value="UniProtKB-KW"/>
</dbReference>
<accession>A0A1Z1M4C6</accession>
<geneLocation type="chloroplast" evidence="12"/>
<evidence type="ECO:0000256" key="10">
    <source>
        <dbReference type="ARBA" id="ARBA00048954"/>
    </source>
</evidence>
<evidence type="ECO:0000256" key="6">
    <source>
        <dbReference type="ARBA" id="ARBA00022840"/>
    </source>
</evidence>
<keyword evidence="8" id="KW-0413">Isomerase</keyword>
<evidence type="ECO:0000313" key="12">
    <source>
        <dbReference type="EMBL" id="ARW60918.1"/>
    </source>
</evidence>
<keyword evidence="2" id="KW-0235">DNA replication</keyword>
<evidence type="ECO:0000256" key="5">
    <source>
        <dbReference type="ARBA" id="ARBA00022806"/>
    </source>
</evidence>
<dbReference type="GO" id="GO:0005829">
    <property type="term" value="C:cytosol"/>
    <property type="evidence" value="ECO:0007669"/>
    <property type="project" value="TreeGrafter"/>
</dbReference>
<dbReference type="Pfam" id="PF03796">
    <property type="entry name" value="DnaB_C"/>
    <property type="match status" value="1"/>
</dbReference>
<evidence type="ECO:0000259" key="11">
    <source>
        <dbReference type="PROSITE" id="PS51199"/>
    </source>
</evidence>
<gene>
    <name evidence="12" type="primary">dnaB</name>
</gene>
<dbReference type="InterPro" id="IPR027417">
    <property type="entry name" value="P-loop_NTPase"/>
</dbReference>
<dbReference type="Gene3D" id="1.10.860.10">
    <property type="entry name" value="DNAb Helicase, Chain A"/>
    <property type="match status" value="1"/>
</dbReference>
<evidence type="ECO:0000256" key="4">
    <source>
        <dbReference type="ARBA" id="ARBA00022801"/>
    </source>
</evidence>
<dbReference type="PANTHER" id="PTHR30153:SF2">
    <property type="entry name" value="REPLICATIVE DNA HELICASE"/>
    <property type="match status" value="1"/>
</dbReference>
<dbReference type="AlphaFoldDB" id="A0A1Z1M4C6"/>
<dbReference type="RefSeq" id="YP_009392356.1">
    <property type="nucleotide sequence ID" value="NC_035262.1"/>
</dbReference>
<dbReference type="InterPro" id="IPR007693">
    <property type="entry name" value="DNA_helicase_DnaB-like_N"/>
</dbReference>
<dbReference type="EMBL" id="MF101415">
    <property type="protein sequence ID" value="ARW60918.1"/>
    <property type="molecule type" value="Genomic_DNA"/>
</dbReference>
<dbReference type="PROSITE" id="PS51199">
    <property type="entry name" value="SF4_HELICASE"/>
    <property type="match status" value="2"/>
</dbReference>
<dbReference type="InterPro" id="IPR016136">
    <property type="entry name" value="DNA_helicase_N/primase_C"/>
</dbReference>
<evidence type="ECO:0000256" key="7">
    <source>
        <dbReference type="ARBA" id="ARBA00023125"/>
    </source>
</evidence>
<keyword evidence="7" id="KW-0238">DNA-binding</keyword>
<evidence type="ECO:0000256" key="1">
    <source>
        <dbReference type="ARBA" id="ARBA00008428"/>
    </source>
</evidence>
<dbReference type="Pfam" id="PF00772">
    <property type="entry name" value="DnaB"/>
    <property type="match status" value="1"/>
</dbReference>
<dbReference type="GO" id="GO:0003677">
    <property type="term" value="F:DNA binding"/>
    <property type="evidence" value="ECO:0007669"/>
    <property type="project" value="UniProtKB-KW"/>
</dbReference>
<organism evidence="12">
    <name type="scientific">Osmundaria fimbriata</name>
    <name type="common">Red alga</name>
    <name type="synonym">Delesseria fimbriata</name>
    <dbReference type="NCBI Taxonomy" id="228265"/>
    <lineage>
        <taxon>Eukaryota</taxon>
        <taxon>Rhodophyta</taxon>
        <taxon>Florideophyceae</taxon>
        <taxon>Rhodymeniophycidae</taxon>
        <taxon>Ceramiales</taxon>
        <taxon>Rhodomelaceae</taxon>
        <taxon>Amansieae</taxon>
        <taxon>Osmundaria</taxon>
    </lineage>
</organism>
<sequence length="604" mass="70935">MHKNKFLPQNYLAEEILLGIILIYPNTFCHFINIIKEEFFFIESHRLIYINITILYKHQNINIIDLFYHLQYKRLLEKIGGLKKILNIMKQSQVFIFSTGINTYTQEIINLINFTYTRRLIVQYGHNIIKLGYITSIDNQYIHSKLKSYLNWIQIELKRYLISYNNILNIKDLISRTLVEIKYKSTEIIQSNQLIKSGFRDLDKIIYELPGGNLIIIAGRPSIGKTSLAINIAYNALYNNNINICIFSLEMSSKDILNKFISIASESNINKQTINKLSKEQWKKITQLCYKLLKHDIYINDNCNASIGYIEEIAKSLRKNENVQLIIIDYLQLIDFSRKSEIKNSNYNRSQELGYITRKLKLLAQLLQLPIIVLSQLNRNIETRTNKEPVLSDLKESGCIDCRNNISISNNDINITNIEKKYNNPLIISRINQYKVKVRKSNYPVKSVYLYKQYIFKCKIKVRSILLTHNHKYLSASKWVKVHQVKKLTKINNISISQMLINNTSERSINYIKQIDEITLSSYLKSYDINQESEFSIISKNIILHNSIEQDADIIMMLHEKEYNQEVKNYTKILEIKIAKNRNGITGSCQLKLITDQLRFQNIY</sequence>
<dbReference type="InterPro" id="IPR007694">
    <property type="entry name" value="DNA_helicase_DnaB-like_C"/>
</dbReference>
<dbReference type="GO" id="GO:0005524">
    <property type="term" value="F:ATP binding"/>
    <property type="evidence" value="ECO:0007669"/>
    <property type="project" value="UniProtKB-KW"/>
</dbReference>
<protein>
    <recommendedName>
        <fullName evidence="9">DNA 5'-3' helicase</fullName>
        <ecNumber evidence="9">5.6.2.3</ecNumber>
    </recommendedName>
</protein>
<dbReference type="InterPro" id="IPR036185">
    <property type="entry name" value="DNA_heli_DnaB-like_N_sf"/>
</dbReference>
<feature type="domain" description="SF4 helicase" evidence="11">
    <location>
        <begin position="547"/>
        <end position="604"/>
    </location>
</feature>
<keyword evidence="3" id="KW-0547">Nucleotide-binding</keyword>
<dbReference type="GO" id="GO:0043139">
    <property type="term" value="F:5'-3' DNA helicase activity"/>
    <property type="evidence" value="ECO:0007669"/>
    <property type="project" value="UniProtKB-EC"/>
</dbReference>
<dbReference type="SUPFAM" id="SSF48024">
    <property type="entry name" value="N-terminal domain of DnaB helicase"/>
    <property type="match status" value="1"/>
</dbReference>
<evidence type="ECO:0000256" key="2">
    <source>
        <dbReference type="ARBA" id="ARBA00022705"/>
    </source>
</evidence>
<dbReference type="EC" id="5.6.2.3" evidence="9"/>
<keyword evidence="6" id="KW-0067">ATP-binding</keyword>
<proteinExistence type="inferred from homology"/>